<comment type="caution">
    <text evidence="2">The sequence shown here is derived from an EMBL/GenBank/DDBJ whole genome shotgun (WGS) entry which is preliminary data.</text>
</comment>
<dbReference type="PANTHER" id="PTHR35218:SF9">
    <property type="entry name" value="ENDONUCLEASE_EXONUCLEASE_PHOSPHATASE DOMAIN-CONTAINING PROTEIN"/>
    <property type="match status" value="1"/>
</dbReference>
<dbReference type="InterPro" id="IPR036691">
    <property type="entry name" value="Endo/exonu/phosph_ase_sf"/>
</dbReference>
<dbReference type="PANTHER" id="PTHR35218">
    <property type="entry name" value="RNASE H DOMAIN-CONTAINING PROTEIN"/>
    <property type="match status" value="1"/>
</dbReference>
<dbReference type="EMBL" id="BSYR01000024">
    <property type="protein sequence ID" value="GMI91875.1"/>
    <property type="molecule type" value="Genomic_DNA"/>
</dbReference>
<name>A0A9W7I8L6_HIBTR</name>
<dbReference type="Pfam" id="PF03372">
    <property type="entry name" value="Exo_endo_phos"/>
    <property type="match status" value="1"/>
</dbReference>
<protein>
    <recommendedName>
        <fullName evidence="1">Endonuclease/exonuclease/phosphatase domain-containing protein</fullName>
    </recommendedName>
</protein>
<evidence type="ECO:0000313" key="3">
    <source>
        <dbReference type="Proteomes" id="UP001165190"/>
    </source>
</evidence>
<evidence type="ECO:0000259" key="1">
    <source>
        <dbReference type="Pfam" id="PF03372"/>
    </source>
</evidence>
<evidence type="ECO:0000313" key="2">
    <source>
        <dbReference type="EMBL" id="GMI91875.1"/>
    </source>
</evidence>
<dbReference type="InterPro" id="IPR005135">
    <property type="entry name" value="Endo/exonuclease/phosphatase"/>
</dbReference>
<proteinExistence type="predicted"/>
<dbReference type="SUPFAM" id="SSF56219">
    <property type="entry name" value="DNase I-like"/>
    <property type="match status" value="1"/>
</dbReference>
<accession>A0A9W7I8L6</accession>
<organism evidence="2 3">
    <name type="scientific">Hibiscus trionum</name>
    <name type="common">Flower of an hour</name>
    <dbReference type="NCBI Taxonomy" id="183268"/>
    <lineage>
        <taxon>Eukaryota</taxon>
        <taxon>Viridiplantae</taxon>
        <taxon>Streptophyta</taxon>
        <taxon>Embryophyta</taxon>
        <taxon>Tracheophyta</taxon>
        <taxon>Spermatophyta</taxon>
        <taxon>Magnoliopsida</taxon>
        <taxon>eudicotyledons</taxon>
        <taxon>Gunneridae</taxon>
        <taxon>Pentapetalae</taxon>
        <taxon>rosids</taxon>
        <taxon>malvids</taxon>
        <taxon>Malvales</taxon>
        <taxon>Malvaceae</taxon>
        <taxon>Malvoideae</taxon>
        <taxon>Hibiscus</taxon>
    </lineage>
</organism>
<sequence length="272" mass="31233">MNIMFWNTQGARSAEFRRQFRNFVRSNNPQMVALFEPRVSYGEADRVIQSFGYPNSFRVEARGFSGGVWLLWRDGVDVTILSVSNQFVHGKAREVSSKHWIYFTAVYASPNACVRRYLWDILNRLSLGVEVPWVLGGDFNAILRKEERCGGSSEALGTSSLFQKFIDSTELTEIDYKGDDFTWCRGNLYQRLDRCLANSAWLVDYPMSIVVHLDRVGSDHCPLLLKPNGVLVPNLEWHFRFLAAWQDHPDFRALLESSWDDSSSVVVNAQNF</sequence>
<reference evidence="2" key="1">
    <citation type="submission" date="2023-05" db="EMBL/GenBank/DDBJ databases">
        <title>Genome and transcriptome analyses reveal genes involved in the formation of fine ridges on petal epidermal cells in Hibiscus trionum.</title>
        <authorList>
            <person name="Koshimizu S."/>
            <person name="Masuda S."/>
            <person name="Ishii T."/>
            <person name="Shirasu K."/>
            <person name="Hoshino A."/>
            <person name="Arita M."/>
        </authorList>
    </citation>
    <scope>NUCLEOTIDE SEQUENCE</scope>
    <source>
        <strain evidence="2">Hamamatsu line</strain>
    </source>
</reference>
<dbReference type="Gene3D" id="3.60.10.10">
    <property type="entry name" value="Endonuclease/exonuclease/phosphatase"/>
    <property type="match status" value="1"/>
</dbReference>
<feature type="domain" description="Endonuclease/exonuclease/phosphatase" evidence="1">
    <location>
        <begin position="4"/>
        <end position="220"/>
    </location>
</feature>
<keyword evidence="3" id="KW-1185">Reference proteome</keyword>
<dbReference type="AlphaFoldDB" id="A0A9W7I8L6"/>
<gene>
    <name evidence="2" type="ORF">HRI_002856800</name>
</gene>
<dbReference type="Proteomes" id="UP001165190">
    <property type="component" value="Unassembled WGS sequence"/>
</dbReference>
<dbReference type="OrthoDB" id="1001695at2759"/>
<dbReference type="GO" id="GO:0003824">
    <property type="term" value="F:catalytic activity"/>
    <property type="evidence" value="ECO:0007669"/>
    <property type="project" value="InterPro"/>
</dbReference>